<evidence type="ECO:0000313" key="2">
    <source>
        <dbReference type="EMBL" id="EHB93055.1"/>
    </source>
</evidence>
<dbReference type="PROSITE" id="PS51257">
    <property type="entry name" value="PROKAR_LIPOPROTEIN"/>
    <property type="match status" value="1"/>
</dbReference>
<dbReference type="Gene3D" id="2.60.40.2630">
    <property type="match status" value="1"/>
</dbReference>
<accession>G5H5W1</accession>
<keyword evidence="1" id="KW-0732">Signal</keyword>
<name>G5H5W1_9BACT</name>
<organism evidence="2 3">
    <name type="scientific">Alistipes indistinctus YIT 12060</name>
    <dbReference type="NCBI Taxonomy" id="742725"/>
    <lineage>
        <taxon>Bacteria</taxon>
        <taxon>Pseudomonadati</taxon>
        <taxon>Bacteroidota</taxon>
        <taxon>Bacteroidia</taxon>
        <taxon>Bacteroidales</taxon>
        <taxon>Rikenellaceae</taxon>
        <taxon>Alistipes</taxon>
    </lineage>
</organism>
<dbReference type="RefSeq" id="WP_009133127.1">
    <property type="nucleotide sequence ID" value="NZ_CP102250.1"/>
</dbReference>
<feature type="chain" id="PRO_5012858914" description="Fimbrillin family protein" evidence="1">
    <location>
        <begin position="16"/>
        <end position="336"/>
    </location>
</feature>
<dbReference type="CDD" id="cd13121">
    <property type="entry name" value="BF2867_like_C"/>
    <property type="match status" value="1"/>
</dbReference>
<dbReference type="InterPro" id="IPR025049">
    <property type="entry name" value="Mfa-like_1"/>
</dbReference>
<dbReference type="Gene3D" id="2.60.40.2620">
    <property type="entry name" value="Fimbrillin-like"/>
    <property type="match status" value="1"/>
</dbReference>
<dbReference type="STRING" id="742725.HMPREF9450_00321"/>
<dbReference type="PATRIC" id="fig|742725.3.peg.363"/>
<sequence>MKKQMMMLLAIAAMAGCSKSEVVDTPNGDGNTPIKLKTFVGKSVKATETKTDNLTAFQMTAYTTSAAFPGTASTDEPTPFIASQLVSRTGESSPYSWPYTGPQYWPQGKKVSFFAYAPATDVTYVAPTGAGWPGFTYTVAAEASQADLVVAQRTSQDATSNNGSVALNFNHALSQILFSAKCANADFTAVVKTIELSGIQNAGTYTYATSASEGTAIEGAWSSVSGTASYAYLTNGTAAIAKTTSDPIAGTNGALMLMPQALTGAKLKVVYSVTLGTGETAQTFDVTKENVELKGTWAPGMKYTYDLTLVSDAKQITLDPSVKPWTEGTITDQPSL</sequence>
<gene>
    <name evidence="2" type="ORF">HMPREF9450_00321</name>
</gene>
<dbReference type="eggNOG" id="ENOG50342F4">
    <property type="taxonomic scope" value="Bacteria"/>
</dbReference>
<protein>
    <recommendedName>
        <fullName evidence="4">Fimbrillin family protein</fullName>
    </recommendedName>
</protein>
<dbReference type="OrthoDB" id="1050200at2"/>
<dbReference type="Proteomes" id="UP000006008">
    <property type="component" value="Unassembled WGS sequence"/>
</dbReference>
<dbReference type="AlphaFoldDB" id="G5H5W1"/>
<keyword evidence="3" id="KW-1185">Reference proteome</keyword>
<dbReference type="GeneID" id="92816743"/>
<evidence type="ECO:0000256" key="1">
    <source>
        <dbReference type="SAM" id="SignalP"/>
    </source>
</evidence>
<proteinExistence type="predicted"/>
<feature type="signal peptide" evidence="1">
    <location>
        <begin position="1"/>
        <end position="15"/>
    </location>
</feature>
<dbReference type="HOGENOM" id="CLU_057464_0_0_10"/>
<dbReference type="InterPro" id="IPR042278">
    <property type="entry name" value="Mfa-like_1_N"/>
</dbReference>
<evidence type="ECO:0000313" key="3">
    <source>
        <dbReference type="Proteomes" id="UP000006008"/>
    </source>
</evidence>
<reference evidence="2 3" key="1">
    <citation type="submission" date="2011-08" db="EMBL/GenBank/DDBJ databases">
        <title>The Genome Sequence of Alistipes indistinctus YIT 12060.</title>
        <authorList>
            <consortium name="The Broad Institute Genome Sequencing Platform"/>
            <person name="Earl A."/>
            <person name="Ward D."/>
            <person name="Feldgarden M."/>
            <person name="Gevers D."/>
            <person name="Morotomi M."/>
            <person name="Young S.K."/>
            <person name="Zeng Q."/>
            <person name="Gargeya S."/>
            <person name="Fitzgerald M."/>
            <person name="Haas B."/>
            <person name="Abouelleil A."/>
            <person name="Alvarado L."/>
            <person name="Arachchi H.M."/>
            <person name="Berlin A."/>
            <person name="Brown A."/>
            <person name="Chapman S.B."/>
            <person name="Chen Z."/>
            <person name="Dunbar C."/>
            <person name="Freedman E."/>
            <person name="Gearin G."/>
            <person name="Gellesch M."/>
            <person name="Goldberg J."/>
            <person name="Griggs A."/>
            <person name="Gujja S."/>
            <person name="Heiman D."/>
            <person name="Howarth C."/>
            <person name="Larson L."/>
            <person name="Lui A."/>
            <person name="MacDonald P.J.P."/>
            <person name="Montmayeur A."/>
            <person name="Murphy C."/>
            <person name="Neiman D."/>
            <person name="Pearson M."/>
            <person name="Priest M."/>
            <person name="Roberts A."/>
            <person name="Saif S."/>
            <person name="Shea T."/>
            <person name="Shenoy N."/>
            <person name="Sisk P."/>
            <person name="Stolte C."/>
            <person name="Sykes S."/>
            <person name="Wortman J."/>
            <person name="Nusbaum C."/>
            <person name="Birren B."/>
        </authorList>
    </citation>
    <scope>NUCLEOTIDE SEQUENCE [LARGE SCALE GENOMIC DNA]</scope>
    <source>
        <strain evidence="2 3">YIT 12060</strain>
    </source>
</reference>
<dbReference type="Pfam" id="PF13149">
    <property type="entry name" value="Mfa_like_1"/>
    <property type="match status" value="1"/>
</dbReference>
<dbReference type="EMBL" id="ADLD01000004">
    <property type="protein sequence ID" value="EHB93055.1"/>
    <property type="molecule type" value="Genomic_DNA"/>
</dbReference>
<comment type="caution">
    <text evidence="2">The sequence shown here is derived from an EMBL/GenBank/DDBJ whole genome shotgun (WGS) entry which is preliminary data.</text>
</comment>
<dbReference type="CDD" id="cd13120">
    <property type="entry name" value="BF2867_like_N"/>
    <property type="match status" value="1"/>
</dbReference>
<evidence type="ECO:0008006" key="4">
    <source>
        <dbReference type="Google" id="ProtNLM"/>
    </source>
</evidence>